<keyword evidence="2" id="KW-1185">Reference proteome</keyword>
<dbReference type="AlphaFoldDB" id="A0A1G6YQ49"/>
<name>A0A1G6YQ49_9FLAO</name>
<evidence type="ECO:0000313" key="2">
    <source>
        <dbReference type="Proteomes" id="UP000199109"/>
    </source>
</evidence>
<evidence type="ECO:0000313" key="1">
    <source>
        <dbReference type="EMBL" id="SDD91765.1"/>
    </source>
</evidence>
<dbReference type="EMBL" id="FNAO01000002">
    <property type="protein sequence ID" value="SDD91765.1"/>
    <property type="molecule type" value="Genomic_DNA"/>
</dbReference>
<proteinExistence type="predicted"/>
<organism evidence="1 2">
    <name type="scientific">Pricia antarctica</name>
    <dbReference type="NCBI Taxonomy" id="641691"/>
    <lineage>
        <taxon>Bacteria</taxon>
        <taxon>Pseudomonadati</taxon>
        <taxon>Bacteroidota</taxon>
        <taxon>Flavobacteriia</taxon>
        <taxon>Flavobacteriales</taxon>
        <taxon>Flavobacteriaceae</taxon>
        <taxon>Pricia</taxon>
    </lineage>
</organism>
<dbReference type="STRING" id="641691.SAMN05421636_102312"/>
<dbReference type="Proteomes" id="UP000199109">
    <property type="component" value="Unassembled WGS sequence"/>
</dbReference>
<sequence length="95" mass="10306">MDGGINRCAALHFLYALPSPDIVSHQATKKGNSDGSMGSKSKTNLMKSYENIKKEAGLKLKKQKRENALDIKCKSLKKNINVNCSKGSGSLLINP</sequence>
<protein>
    <submittedName>
        <fullName evidence="1">Uncharacterized protein</fullName>
    </submittedName>
</protein>
<reference evidence="1 2" key="1">
    <citation type="submission" date="2016-10" db="EMBL/GenBank/DDBJ databases">
        <authorList>
            <person name="de Groot N.N."/>
        </authorList>
    </citation>
    <scope>NUCLEOTIDE SEQUENCE [LARGE SCALE GENOMIC DNA]</scope>
    <source>
        <strain evidence="1 2">DSM 23421</strain>
    </source>
</reference>
<accession>A0A1G6YQ49</accession>
<gene>
    <name evidence="1" type="ORF">SAMN05421636_102312</name>
</gene>